<dbReference type="InterPro" id="IPR016024">
    <property type="entry name" value="ARM-type_fold"/>
</dbReference>
<sequence length="879" mass="98115">MGGYPLGYPDIRQDFRGKGASAPESAPAGGYPLALAGIRQRITDIRNGLSATISKPRSYHHIDQIGHHVENFVDLPDPGYDALDSSYQSSGYQLPDDPRYHDLNSSTHHLSHHNYQSIPPQTYHRDIPGSGHSYGYENGAYYDIKHTLNRTHPGHQPQYHQATNDLDETTNHLNETVPFLAGINHDRQLATTPIPLNPRHLSDSRPSGHQDEAVPFLANINQPGQSATTPAPSNPSNSNNTRSTGHQETVPSVAGINQRPRHLATTPAPSNPSNSNSTRSTGHQETVPFLAGINQRPRQSATTPAPSNPSNSNNTRSTGHQETVPSVAGINQRPRHSATTPAPSNPSNSNSTRSTGHQETAASRLTNMGSTSSHLQSDDTTASTHNGSNSQVQSADTSTSIQNFNNTSTPPVPALSTSTPPVPAVNKVKQKLTPADVMQQFEQKTLRELRDLQHTHITYKKLNQAIKIEAQDLYFEYQRKQHLLSLKYRRPFELLTKYLGQRRTRQKQSTWHRFQKKNTSAQKALRNTQNNIGQRNKEVSKLYRQASTSGATSNEEAEPTEDPDAAERGIFGKIFKSNETVQEEVKAWAQGVQKKLKELSDLFGVEGFLVLAGQDTRKPFFFQGGSFYGDQYLHGLIDEGDPMREFAIWTAGRKTMAKKRKRTTNPLLELDDATGPPNKKQRQKLLALENRDVCQGGLALTHKYLADEFGKMFKEIQPNSSKKKKTCWPGTDTALQLALLNRKLIVKENSIGLTAEHILNVPIKKMSIEVTWLVLRGLKTKWIELVEHQFDVPAKRPTERKNNTSNSGNAVRPRSHAIKNKEVDHNKNGNREVGINDEDEDDDDDEDFDFDEEEDDDDDEDEDDDDDDEEDEEDDDDDD</sequence>
<feature type="region of interest" description="Disordered" evidence="1">
    <location>
        <begin position="796"/>
        <end position="879"/>
    </location>
</feature>
<feature type="compositionally biased region" description="Low complexity" evidence="1">
    <location>
        <begin position="300"/>
        <end position="315"/>
    </location>
</feature>
<keyword evidence="3" id="KW-1185">Reference proteome</keyword>
<feature type="compositionally biased region" description="Low complexity" evidence="1">
    <location>
        <begin position="264"/>
        <end position="278"/>
    </location>
</feature>
<feature type="compositionally biased region" description="Polar residues" evidence="1">
    <location>
        <begin position="353"/>
        <end position="419"/>
    </location>
</feature>
<evidence type="ECO:0000313" key="2">
    <source>
        <dbReference type="EMBL" id="KAA1091315.1"/>
    </source>
</evidence>
<comment type="caution">
    <text evidence="2">The sequence shown here is derived from an EMBL/GenBank/DDBJ whole genome shotgun (WGS) entry which is preliminary data.</text>
</comment>
<feature type="compositionally biased region" description="Low complexity" evidence="1">
    <location>
        <begin position="337"/>
        <end position="352"/>
    </location>
</feature>
<feature type="compositionally biased region" description="Polar residues" evidence="1">
    <location>
        <begin position="545"/>
        <end position="554"/>
    </location>
</feature>
<gene>
    <name evidence="2" type="ORF">PGT21_031131</name>
</gene>
<dbReference type="Proteomes" id="UP000324748">
    <property type="component" value="Unassembled WGS sequence"/>
</dbReference>
<dbReference type="EMBL" id="VSWC01000092">
    <property type="protein sequence ID" value="KAA1091315.1"/>
    <property type="molecule type" value="Genomic_DNA"/>
</dbReference>
<evidence type="ECO:0000313" key="3">
    <source>
        <dbReference type="Proteomes" id="UP000324748"/>
    </source>
</evidence>
<accession>A0A5B0NQ04</accession>
<feature type="region of interest" description="Disordered" evidence="1">
    <location>
        <begin position="295"/>
        <end position="423"/>
    </location>
</feature>
<organism evidence="2 3">
    <name type="scientific">Puccinia graminis f. sp. tritici</name>
    <dbReference type="NCBI Taxonomy" id="56615"/>
    <lineage>
        <taxon>Eukaryota</taxon>
        <taxon>Fungi</taxon>
        <taxon>Dikarya</taxon>
        <taxon>Basidiomycota</taxon>
        <taxon>Pucciniomycotina</taxon>
        <taxon>Pucciniomycetes</taxon>
        <taxon>Pucciniales</taxon>
        <taxon>Pucciniaceae</taxon>
        <taxon>Puccinia</taxon>
    </lineage>
</organism>
<protein>
    <submittedName>
        <fullName evidence="2">Uncharacterized protein</fullName>
    </submittedName>
</protein>
<evidence type="ECO:0000256" key="1">
    <source>
        <dbReference type="SAM" id="MobiDB-lite"/>
    </source>
</evidence>
<feature type="region of interest" description="Disordered" evidence="1">
    <location>
        <begin position="190"/>
        <end position="283"/>
    </location>
</feature>
<feature type="compositionally biased region" description="Basic and acidic residues" evidence="1">
    <location>
        <begin position="819"/>
        <end position="830"/>
    </location>
</feature>
<feature type="region of interest" description="Disordered" evidence="1">
    <location>
        <begin position="543"/>
        <end position="566"/>
    </location>
</feature>
<feature type="compositionally biased region" description="Acidic residues" evidence="1">
    <location>
        <begin position="835"/>
        <end position="879"/>
    </location>
</feature>
<feature type="region of interest" description="Disordered" evidence="1">
    <location>
        <begin position="661"/>
        <end position="680"/>
    </location>
</feature>
<name>A0A5B0NQ04_PUCGR</name>
<feature type="compositionally biased region" description="Basic and acidic residues" evidence="1">
    <location>
        <begin position="200"/>
        <end position="212"/>
    </location>
</feature>
<dbReference type="SUPFAM" id="SSF48371">
    <property type="entry name" value="ARM repeat"/>
    <property type="match status" value="1"/>
</dbReference>
<reference evidence="2 3" key="1">
    <citation type="submission" date="2019-05" db="EMBL/GenBank/DDBJ databases">
        <title>Emergence of the Ug99 lineage of the wheat stem rust pathogen through somatic hybridization.</title>
        <authorList>
            <person name="Li F."/>
            <person name="Upadhyaya N.M."/>
            <person name="Sperschneider J."/>
            <person name="Matny O."/>
            <person name="Nguyen-Phuc H."/>
            <person name="Mago R."/>
            <person name="Raley C."/>
            <person name="Miller M.E."/>
            <person name="Silverstein K.A.T."/>
            <person name="Henningsen E."/>
            <person name="Hirsch C.D."/>
            <person name="Visser B."/>
            <person name="Pretorius Z.A."/>
            <person name="Steffenson B.J."/>
            <person name="Schwessinger B."/>
            <person name="Dodds P.N."/>
            <person name="Figueroa M."/>
        </authorList>
    </citation>
    <scope>NUCLEOTIDE SEQUENCE [LARGE SCALE GENOMIC DNA]</scope>
    <source>
        <strain evidence="2">21-0</strain>
    </source>
</reference>
<dbReference type="OrthoDB" id="10436073at2759"/>
<proteinExistence type="predicted"/>
<feature type="compositionally biased region" description="Low complexity" evidence="1">
    <location>
        <begin position="226"/>
        <end position="241"/>
    </location>
</feature>
<feature type="compositionally biased region" description="Acidic residues" evidence="1">
    <location>
        <begin position="555"/>
        <end position="564"/>
    </location>
</feature>
<dbReference type="AlphaFoldDB" id="A0A5B0NQ04"/>